<protein>
    <recommendedName>
        <fullName evidence="5">Allergen Asp F7</fullName>
    </recommendedName>
</protein>
<dbReference type="PANTHER" id="PTHR31836:SF28">
    <property type="entry name" value="SRCR DOMAIN-CONTAINING PROTEIN-RELATED"/>
    <property type="match status" value="1"/>
</dbReference>
<feature type="signal peptide" evidence="3">
    <location>
        <begin position="1"/>
        <end position="22"/>
    </location>
</feature>
<dbReference type="AlphaFoldDB" id="F2TB61"/>
<organism evidence="4">
    <name type="scientific">Ajellomyces dermatitidis (strain ATCC 18188 / CBS 674.68)</name>
    <name type="common">Blastomyces dermatitidis</name>
    <dbReference type="NCBI Taxonomy" id="653446"/>
    <lineage>
        <taxon>Eukaryota</taxon>
        <taxon>Fungi</taxon>
        <taxon>Dikarya</taxon>
        <taxon>Ascomycota</taxon>
        <taxon>Pezizomycotina</taxon>
        <taxon>Eurotiomycetes</taxon>
        <taxon>Eurotiomycetidae</taxon>
        <taxon>Onygenales</taxon>
        <taxon>Ajellomycetaceae</taxon>
        <taxon>Blastomyces</taxon>
    </lineage>
</organism>
<feature type="chain" id="PRO_5003286715" description="Allergen Asp F7" evidence="3">
    <location>
        <begin position="23"/>
        <end position="269"/>
    </location>
</feature>
<dbReference type="OrthoDB" id="623670at2759"/>
<dbReference type="CDD" id="cd22191">
    <property type="entry name" value="DPBB_RlpA_EXP_N-like"/>
    <property type="match status" value="1"/>
</dbReference>
<evidence type="ECO:0000313" key="4">
    <source>
        <dbReference type="EMBL" id="EGE80474.1"/>
    </source>
</evidence>
<evidence type="ECO:0000256" key="1">
    <source>
        <dbReference type="ARBA" id="ARBA00022729"/>
    </source>
</evidence>
<dbReference type="InterPro" id="IPR051477">
    <property type="entry name" value="Expansin_CellWall"/>
</dbReference>
<reference evidence="4" key="1">
    <citation type="submission" date="2010-03" db="EMBL/GenBank/DDBJ databases">
        <title>Annotation of Blastomyces dermatitidis strain ATCC 18188.</title>
        <authorList>
            <consortium name="The Broad Institute Genome Sequencing Platform"/>
            <consortium name="Broad Institute Genome Sequencing Center for Infectious Disease."/>
            <person name="Cuomo C."/>
            <person name="Klein B."/>
            <person name="Sullivan T."/>
            <person name="Heitman J."/>
            <person name="Young S."/>
            <person name="Zeng Q."/>
            <person name="Gargeya S."/>
            <person name="Alvarado L."/>
            <person name="Berlin A.M."/>
            <person name="Chapman S.B."/>
            <person name="Chen Z."/>
            <person name="Freedman E."/>
            <person name="Gellesch M."/>
            <person name="Goldberg J."/>
            <person name="Griggs A."/>
            <person name="Gujja S."/>
            <person name="Heilman E."/>
            <person name="Heiman D."/>
            <person name="Howarth C."/>
            <person name="Mehta T."/>
            <person name="Neiman D."/>
            <person name="Pearson M."/>
            <person name="Roberts A."/>
            <person name="Saif S."/>
            <person name="Shea T."/>
            <person name="Shenoy N."/>
            <person name="Sisk P."/>
            <person name="Stolte C."/>
            <person name="Sykes S."/>
            <person name="White J."/>
            <person name="Yandava C."/>
            <person name="Haas B."/>
            <person name="Nusbaum C."/>
            <person name="Birren B."/>
        </authorList>
    </citation>
    <scope>NUCLEOTIDE SEQUENCE [LARGE SCALE GENOMIC DNA]</scope>
    <source>
        <strain evidence="4">ATCC 18188</strain>
    </source>
</reference>
<sequence length="269" mass="27607">MAPDILKSLTVAAGLLASVSIAAPVKHLVVWETVTQHVLTTVVVTTTVDGVPGEPQTILPPVLTQGNQTHVSTSSAPPTPSEPAPIPAQFHQLSPVTSSPPSPPAPITTKAPEPPPPPPPAIPPPPPPPPAIPPPPPPPAVPPPSPPPPATPPPPPTFPPPPGGICTEHSPCTGDMTFYDGGLGSCGFDIETDGEDVVALGAGLSGPRSNDNPLCGMVVTIRFDGKTHNATVKDKCGGCGNGDLDATRSLFRRFGDEDRGRLGVEWWFT</sequence>
<feature type="region of interest" description="Disordered" evidence="2">
    <location>
        <begin position="51"/>
        <end position="168"/>
    </location>
</feature>
<dbReference type="InterPro" id="IPR036908">
    <property type="entry name" value="RlpA-like_sf"/>
</dbReference>
<proteinExistence type="predicted"/>
<dbReference type="SUPFAM" id="SSF50685">
    <property type="entry name" value="Barwin-like endoglucanases"/>
    <property type="match status" value="1"/>
</dbReference>
<evidence type="ECO:0000256" key="3">
    <source>
        <dbReference type="SAM" id="SignalP"/>
    </source>
</evidence>
<dbReference type="EMBL" id="GG749420">
    <property type="protein sequence ID" value="EGE80474.1"/>
    <property type="molecule type" value="Genomic_DNA"/>
</dbReference>
<name>F2TB61_AJEDA</name>
<evidence type="ECO:0008006" key="5">
    <source>
        <dbReference type="Google" id="ProtNLM"/>
    </source>
</evidence>
<evidence type="ECO:0000256" key="2">
    <source>
        <dbReference type="SAM" id="MobiDB-lite"/>
    </source>
</evidence>
<dbReference type="PANTHER" id="PTHR31836">
    <property type="match status" value="1"/>
</dbReference>
<keyword evidence="1 3" id="KW-0732">Signal</keyword>
<dbReference type="PRINTS" id="PR01217">
    <property type="entry name" value="PRICHEXTENSN"/>
</dbReference>
<feature type="compositionally biased region" description="Pro residues" evidence="2">
    <location>
        <begin position="98"/>
        <end position="163"/>
    </location>
</feature>
<accession>F2TB61</accession>
<gene>
    <name evidence="4" type="ORF">BDDG_03415</name>
</gene>
<feature type="compositionally biased region" description="Pro residues" evidence="2">
    <location>
        <begin position="77"/>
        <end position="86"/>
    </location>
</feature>
<dbReference type="Gene3D" id="2.40.40.10">
    <property type="entry name" value="RlpA-like domain"/>
    <property type="match status" value="1"/>
</dbReference>
<dbReference type="HOGENOM" id="CLU_052701_0_0_1"/>
<dbReference type="Proteomes" id="UP000007802">
    <property type="component" value="Unassembled WGS sequence"/>
</dbReference>